<protein>
    <submittedName>
        <fullName evidence="1">Uncharacterized protein</fullName>
    </submittedName>
</protein>
<proteinExistence type="predicted"/>
<dbReference type="EMBL" id="CM046122">
    <property type="protein sequence ID" value="KAI8423885.1"/>
    <property type="molecule type" value="Genomic_DNA"/>
</dbReference>
<evidence type="ECO:0000313" key="1">
    <source>
        <dbReference type="EMBL" id="KAI8423885.1"/>
    </source>
</evidence>
<keyword evidence="2" id="KW-1185">Reference proteome</keyword>
<sequence>MFGAFMFDTPILVFRCHPHFTHYRTNKRECQIKPNYSQNDVTKSVTKVFIKKCVKAKVEK</sequence>
<accession>A0ACC0JIE4</accession>
<organism evidence="1 2">
    <name type="scientific">Choristoneura fumiferana</name>
    <name type="common">Spruce budworm moth</name>
    <name type="synonym">Archips fumiferana</name>
    <dbReference type="NCBI Taxonomy" id="7141"/>
    <lineage>
        <taxon>Eukaryota</taxon>
        <taxon>Metazoa</taxon>
        <taxon>Ecdysozoa</taxon>
        <taxon>Arthropoda</taxon>
        <taxon>Hexapoda</taxon>
        <taxon>Insecta</taxon>
        <taxon>Pterygota</taxon>
        <taxon>Neoptera</taxon>
        <taxon>Endopterygota</taxon>
        <taxon>Lepidoptera</taxon>
        <taxon>Glossata</taxon>
        <taxon>Ditrysia</taxon>
        <taxon>Tortricoidea</taxon>
        <taxon>Tortricidae</taxon>
        <taxon>Tortricinae</taxon>
        <taxon>Choristoneura</taxon>
    </lineage>
</organism>
<comment type="caution">
    <text evidence="1">The sequence shown here is derived from an EMBL/GenBank/DDBJ whole genome shotgun (WGS) entry which is preliminary data.</text>
</comment>
<dbReference type="Proteomes" id="UP001064048">
    <property type="component" value="Chromosome 22"/>
</dbReference>
<gene>
    <name evidence="1" type="ORF">MSG28_012884</name>
</gene>
<reference evidence="1 2" key="1">
    <citation type="journal article" date="2022" name="Genome Biol. Evol.">
        <title>The Spruce Budworm Genome: Reconstructing the Evolutionary History of Antifreeze Proteins.</title>
        <authorList>
            <person name="Beliveau C."/>
            <person name="Gagne P."/>
            <person name="Picq S."/>
            <person name="Vernygora O."/>
            <person name="Keeling C.I."/>
            <person name="Pinkney K."/>
            <person name="Doucet D."/>
            <person name="Wen F."/>
            <person name="Johnston J.S."/>
            <person name="Maaroufi H."/>
            <person name="Boyle B."/>
            <person name="Laroche J."/>
            <person name="Dewar K."/>
            <person name="Juretic N."/>
            <person name="Blackburn G."/>
            <person name="Nisole A."/>
            <person name="Brunet B."/>
            <person name="Brandao M."/>
            <person name="Lumley L."/>
            <person name="Duan J."/>
            <person name="Quan G."/>
            <person name="Lucarotti C.J."/>
            <person name="Roe A.D."/>
            <person name="Sperling F.A.H."/>
            <person name="Levesque R.C."/>
            <person name="Cusson M."/>
        </authorList>
    </citation>
    <scope>NUCLEOTIDE SEQUENCE [LARGE SCALE GENOMIC DNA]</scope>
    <source>
        <strain evidence="1">Glfc:IPQL:Cfum</strain>
    </source>
</reference>
<name>A0ACC0JIE4_CHOFU</name>
<evidence type="ECO:0000313" key="2">
    <source>
        <dbReference type="Proteomes" id="UP001064048"/>
    </source>
</evidence>